<reference evidence="2 3" key="1">
    <citation type="journal article" date="2008" name="Nature">
        <title>The genome of Laccaria bicolor provides insights into mycorrhizal symbiosis.</title>
        <authorList>
            <person name="Martin F."/>
            <person name="Aerts A."/>
            <person name="Ahren D."/>
            <person name="Brun A."/>
            <person name="Danchin E.G.J."/>
            <person name="Duchaussoy F."/>
            <person name="Gibon J."/>
            <person name="Kohler A."/>
            <person name="Lindquist E."/>
            <person name="Pereda V."/>
            <person name="Salamov A."/>
            <person name="Shapiro H.J."/>
            <person name="Wuyts J."/>
            <person name="Blaudez D."/>
            <person name="Buee M."/>
            <person name="Brokstein P."/>
            <person name="Canbaeck B."/>
            <person name="Cohen D."/>
            <person name="Courty P.E."/>
            <person name="Coutinho P.M."/>
            <person name="Delaruelle C."/>
            <person name="Detter J.C."/>
            <person name="Deveau A."/>
            <person name="DiFazio S."/>
            <person name="Duplessis S."/>
            <person name="Fraissinet-Tachet L."/>
            <person name="Lucic E."/>
            <person name="Frey-Klett P."/>
            <person name="Fourrey C."/>
            <person name="Feussner I."/>
            <person name="Gay G."/>
            <person name="Grimwood J."/>
            <person name="Hoegger P.J."/>
            <person name="Jain P."/>
            <person name="Kilaru S."/>
            <person name="Labbe J."/>
            <person name="Lin Y.C."/>
            <person name="Legue V."/>
            <person name="Le Tacon F."/>
            <person name="Marmeisse R."/>
            <person name="Melayah D."/>
            <person name="Montanini B."/>
            <person name="Muratet M."/>
            <person name="Nehls U."/>
            <person name="Niculita-Hirzel H."/>
            <person name="Oudot-Le Secq M.P."/>
            <person name="Peter M."/>
            <person name="Quesneville H."/>
            <person name="Rajashekar B."/>
            <person name="Reich M."/>
            <person name="Rouhier N."/>
            <person name="Schmutz J."/>
            <person name="Yin T."/>
            <person name="Chalot M."/>
            <person name="Henrissat B."/>
            <person name="Kuees U."/>
            <person name="Lucas S."/>
            <person name="Van de Peer Y."/>
            <person name="Podila G.K."/>
            <person name="Polle A."/>
            <person name="Pukkila P.J."/>
            <person name="Richardson P.M."/>
            <person name="Rouze P."/>
            <person name="Sanders I.R."/>
            <person name="Stajich J.E."/>
            <person name="Tunlid A."/>
            <person name="Tuskan G."/>
            <person name="Grigoriev I.V."/>
        </authorList>
    </citation>
    <scope>NUCLEOTIDE SEQUENCE [LARGE SCALE GENOMIC DNA]</scope>
    <source>
        <strain evidence="3">S238N-H82 / ATCC MYA-4686</strain>
    </source>
</reference>
<name>B0DUP1_LACBS</name>
<dbReference type="AlphaFoldDB" id="B0DUP1"/>
<keyword evidence="3" id="KW-1185">Reference proteome</keyword>
<organism evidence="3">
    <name type="scientific">Laccaria bicolor (strain S238N-H82 / ATCC MYA-4686)</name>
    <name type="common">Bicoloured deceiver</name>
    <name type="synonym">Laccaria laccata var. bicolor</name>
    <dbReference type="NCBI Taxonomy" id="486041"/>
    <lineage>
        <taxon>Eukaryota</taxon>
        <taxon>Fungi</taxon>
        <taxon>Dikarya</taxon>
        <taxon>Basidiomycota</taxon>
        <taxon>Agaricomycotina</taxon>
        <taxon>Agaricomycetes</taxon>
        <taxon>Agaricomycetidae</taxon>
        <taxon>Agaricales</taxon>
        <taxon>Agaricineae</taxon>
        <taxon>Hydnangiaceae</taxon>
        <taxon>Laccaria</taxon>
    </lineage>
</organism>
<gene>
    <name evidence="2" type="ORF">LACBIDRAFT_310602</name>
</gene>
<accession>B0DUP1</accession>
<dbReference type="RefSeq" id="XP_001887651.1">
    <property type="nucleotide sequence ID" value="XM_001887616.1"/>
</dbReference>
<evidence type="ECO:0000313" key="3">
    <source>
        <dbReference type="Proteomes" id="UP000001194"/>
    </source>
</evidence>
<protein>
    <submittedName>
        <fullName evidence="2">Predicted protein</fullName>
    </submittedName>
</protein>
<dbReference type="EMBL" id="DS547137">
    <property type="protein sequence ID" value="EDR01575.1"/>
    <property type="molecule type" value="Genomic_DNA"/>
</dbReference>
<dbReference type="GeneID" id="6083409"/>
<dbReference type="InParanoid" id="B0DUP1"/>
<proteinExistence type="predicted"/>
<evidence type="ECO:0000256" key="1">
    <source>
        <dbReference type="SAM" id="MobiDB-lite"/>
    </source>
</evidence>
<evidence type="ECO:0000313" key="2">
    <source>
        <dbReference type="EMBL" id="EDR01575.1"/>
    </source>
</evidence>
<sequence>MHKPHGSLAPTPHTTSQSAQLPGGCGHVGQWRQALLRELKHDSGVFYVGLDGFAYARRLSDIIGLEDNWLFRQGVKLQGLDFQNSSLKDRELLGP</sequence>
<feature type="region of interest" description="Disordered" evidence="1">
    <location>
        <begin position="1"/>
        <end position="25"/>
    </location>
</feature>
<dbReference type="KEGG" id="lbc:LACBIDRAFT_310602"/>
<dbReference type="Proteomes" id="UP000001194">
    <property type="component" value="Unassembled WGS sequence"/>
</dbReference>
<dbReference type="HOGENOM" id="CLU_2373152_0_0_1"/>